<evidence type="ECO:0000256" key="17">
    <source>
        <dbReference type="SAM" id="Coils"/>
    </source>
</evidence>
<dbReference type="PANTHER" id="PTHR23076">
    <property type="entry name" value="METALLOPROTEASE M41 FTSH"/>
    <property type="match status" value="1"/>
</dbReference>
<dbReference type="AlphaFoldDB" id="A0A6A1UXF6"/>
<evidence type="ECO:0000256" key="2">
    <source>
        <dbReference type="ARBA" id="ARBA00004243"/>
    </source>
</evidence>
<dbReference type="InterPro" id="IPR027417">
    <property type="entry name" value="P-loop_NTPase"/>
</dbReference>
<evidence type="ECO:0000256" key="13">
    <source>
        <dbReference type="ARBA" id="ARBA00022989"/>
    </source>
</evidence>
<evidence type="ECO:0000256" key="3">
    <source>
        <dbReference type="ARBA" id="ARBA00010044"/>
    </source>
</evidence>
<dbReference type="InterPro" id="IPR005936">
    <property type="entry name" value="FtsH"/>
</dbReference>
<name>A0A6A1UXF6_9ROSI</name>
<dbReference type="GO" id="GO:0005743">
    <property type="term" value="C:mitochondrial inner membrane"/>
    <property type="evidence" value="ECO:0007669"/>
    <property type="project" value="UniProtKB-SubCell"/>
</dbReference>
<comment type="cofactor">
    <cofactor evidence="1">
        <name>Zn(2+)</name>
        <dbReference type="ChEBI" id="CHEBI:29105"/>
    </cofactor>
</comment>
<keyword evidence="6" id="KW-0812">Transmembrane</keyword>
<dbReference type="InterPro" id="IPR000642">
    <property type="entry name" value="Peptidase_M41"/>
</dbReference>
<evidence type="ECO:0000313" key="20">
    <source>
        <dbReference type="EMBL" id="KAB1204991.1"/>
    </source>
</evidence>
<feature type="compositionally biased region" description="Polar residues" evidence="18">
    <location>
        <begin position="102"/>
        <end position="115"/>
    </location>
</feature>
<feature type="domain" description="AAA+ ATPase" evidence="19">
    <location>
        <begin position="438"/>
        <end position="573"/>
    </location>
</feature>
<dbReference type="GO" id="GO:0009507">
    <property type="term" value="C:chloroplast"/>
    <property type="evidence" value="ECO:0007669"/>
    <property type="project" value="TreeGrafter"/>
</dbReference>
<evidence type="ECO:0000256" key="1">
    <source>
        <dbReference type="ARBA" id="ARBA00001947"/>
    </source>
</evidence>
<evidence type="ECO:0000256" key="11">
    <source>
        <dbReference type="ARBA" id="ARBA00022840"/>
    </source>
</evidence>
<dbReference type="FunFam" id="1.20.58.760:FF:000002">
    <property type="entry name" value="ATP-dependent zinc metalloprotease FtsH"/>
    <property type="match status" value="1"/>
</dbReference>
<dbReference type="Pfam" id="PF00004">
    <property type="entry name" value="AAA"/>
    <property type="match status" value="1"/>
</dbReference>
<dbReference type="Pfam" id="PF01434">
    <property type="entry name" value="Peptidase_M41"/>
    <property type="match status" value="1"/>
</dbReference>
<keyword evidence="7" id="KW-0479">Metal-binding</keyword>
<dbReference type="PROSITE" id="PS00674">
    <property type="entry name" value="AAA"/>
    <property type="match status" value="1"/>
</dbReference>
<dbReference type="PANTHER" id="PTHR23076:SF97">
    <property type="entry name" value="ATP-DEPENDENT ZINC METALLOPROTEASE YME1L1"/>
    <property type="match status" value="1"/>
</dbReference>
<keyword evidence="17" id="KW-0175">Coiled coil</keyword>
<comment type="similarity">
    <text evidence="3">In the C-terminal section; belongs to the peptidase M41 family.</text>
</comment>
<feature type="compositionally biased region" description="Low complexity" evidence="18">
    <location>
        <begin position="135"/>
        <end position="144"/>
    </location>
</feature>
<feature type="coiled-coil region" evidence="17">
    <location>
        <begin position="785"/>
        <end position="819"/>
    </location>
</feature>
<evidence type="ECO:0000313" key="21">
    <source>
        <dbReference type="Proteomes" id="UP000516437"/>
    </source>
</evidence>
<sequence>MTATLQAFLFCKPSLSFSSSKRFHLPRSASSSCLSFNPLSLSTFTFSTFHKSRFCHRTLYVPCTLRPESAGFDSQKLNLSDTNSPSAAKDSNFKDFDYESSSNGSISEFGNSNTDECGGVGSEMELKSELGEVGLENEGLGNEANSEKVGPSEGKDENLPETEGKGGILSANEMKSRIPLVVFLMGMWLRVKKGFEKVLQWDLLSWWPFGRQEKRMERLIAEADANPKDVAKQNVLLAELNKHSPESVIKRFEQRDHAVDSRGVAEYLRAIVVTNAISDYLPDEEIGKPSGLPALLHELKQRASGNSDEPFLSPGISEKQPLHVVMVEPKASNKSRFTYLNYLGSMGLSLRLVGAAALQKYIGSLGGIGTSGVGSSSSYAPKELNRDVMPEKNVKTFKDVKGCDDAKQELEEVVEYLKNPSKFTRLGGKLPKGLIHRYWQGILLTGAPGTGKTLLAKAIAGEAGVPFFYRAGSEFEEMFVGVGARRVRSLFQAAKKKAPCIIFIDEIDAVGSTRKQWEGHTKKTLHQLLVEMDGFEQNEGIILMAATNLPDILDPALTRPGRFDRHIVVPNPDVRGRQEILELYLQDKPLADNVDVKAIARGTPGFNGADLANLVNIAAIKAAVEGAEKVTASQLEFAKDRIMMGTERKTMFISEESKKLTAYHESGHAIVAFNTEGAHPIHKATIMPRGSALGMVTQLPSSDETSISKKQLLARLDVCMGGRVAEELIFGQDHITTGASSDLHTATELANYMVSNCGMSDTIGPVHIKERPSSEMQSRIDAEVVKLLREAYDRVKALLKKHEKALHALANALLEYETLSAEEIKRILLPYGEGRLPEQQEEQEEQGDFVMV</sequence>
<feature type="region of interest" description="Disordered" evidence="18">
    <location>
        <begin position="74"/>
        <end position="93"/>
    </location>
</feature>
<evidence type="ECO:0000256" key="12">
    <source>
        <dbReference type="ARBA" id="ARBA00022946"/>
    </source>
</evidence>
<reference evidence="20 21" key="1">
    <citation type="journal article" date="2019" name="Plant Biotechnol. J.">
        <title>The red bayberry genome and genetic basis of sex determination.</title>
        <authorList>
            <person name="Jia H.M."/>
            <person name="Jia H.J."/>
            <person name="Cai Q.L."/>
            <person name="Wang Y."/>
            <person name="Zhao H.B."/>
            <person name="Yang W.F."/>
            <person name="Wang G.Y."/>
            <person name="Li Y.H."/>
            <person name="Zhan D.L."/>
            <person name="Shen Y.T."/>
            <person name="Niu Q.F."/>
            <person name="Chang L."/>
            <person name="Qiu J."/>
            <person name="Zhao L."/>
            <person name="Xie H.B."/>
            <person name="Fu W.Y."/>
            <person name="Jin J."/>
            <person name="Li X.W."/>
            <person name="Jiao Y."/>
            <person name="Zhou C.C."/>
            <person name="Tu T."/>
            <person name="Chai C.Y."/>
            <person name="Gao J.L."/>
            <person name="Fan L.J."/>
            <person name="van de Weg E."/>
            <person name="Wang J.Y."/>
            <person name="Gao Z.S."/>
        </authorList>
    </citation>
    <scope>NUCLEOTIDE SEQUENCE [LARGE SCALE GENOMIC DNA]</scope>
    <source>
        <tissue evidence="20">Leaves</tissue>
    </source>
</reference>
<protein>
    <submittedName>
        <fullName evidence="20">ATP-dependent zinc metalloprotease FTSH 11, chloroplastic/mitochondrial</fullName>
    </submittedName>
</protein>
<evidence type="ECO:0000256" key="6">
    <source>
        <dbReference type="ARBA" id="ARBA00022692"/>
    </source>
</evidence>
<evidence type="ECO:0000256" key="9">
    <source>
        <dbReference type="ARBA" id="ARBA00022801"/>
    </source>
</evidence>
<proteinExistence type="inferred from homology"/>
<dbReference type="GO" id="GO:0045037">
    <property type="term" value="P:protein import into chloroplast stroma"/>
    <property type="evidence" value="ECO:0007669"/>
    <property type="project" value="TreeGrafter"/>
</dbReference>
<keyword evidence="16" id="KW-0472">Membrane</keyword>
<dbReference type="InterPro" id="IPR003959">
    <property type="entry name" value="ATPase_AAA_core"/>
</dbReference>
<dbReference type="InterPro" id="IPR003960">
    <property type="entry name" value="ATPase_AAA_CS"/>
</dbReference>
<keyword evidence="12" id="KW-0809">Transit peptide</keyword>
<evidence type="ECO:0000256" key="18">
    <source>
        <dbReference type="SAM" id="MobiDB-lite"/>
    </source>
</evidence>
<keyword evidence="13" id="KW-1133">Transmembrane helix</keyword>
<dbReference type="GO" id="GO:0005524">
    <property type="term" value="F:ATP binding"/>
    <property type="evidence" value="ECO:0007669"/>
    <property type="project" value="UniProtKB-KW"/>
</dbReference>
<dbReference type="EMBL" id="RXIC02000025">
    <property type="protein sequence ID" value="KAB1204991.1"/>
    <property type="molecule type" value="Genomic_DNA"/>
</dbReference>
<dbReference type="GO" id="GO:0004222">
    <property type="term" value="F:metalloendopeptidase activity"/>
    <property type="evidence" value="ECO:0007669"/>
    <property type="project" value="InterPro"/>
</dbReference>
<dbReference type="FunFam" id="1.10.8.60:FF:000001">
    <property type="entry name" value="ATP-dependent zinc metalloprotease FtsH"/>
    <property type="match status" value="1"/>
</dbReference>
<dbReference type="GO" id="GO:0006508">
    <property type="term" value="P:proteolysis"/>
    <property type="evidence" value="ECO:0007669"/>
    <property type="project" value="UniProtKB-KW"/>
</dbReference>
<dbReference type="OrthoDB" id="1413014at2759"/>
<dbReference type="InterPro" id="IPR003593">
    <property type="entry name" value="AAA+_ATPase"/>
</dbReference>
<dbReference type="NCBIfam" id="TIGR01241">
    <property type="entry name" value="FtsH_fam"/>
    <property type="match status" value="1"/>
</dbReference>
<gene>
    <name evidence="20" type="ORF">CJ030_MR7G015175</name>
</gene>
<dbReference type="GO" id="GO:0004176">
    <property type="term" value="F:ATP-dependent peptidase activity"/>
    <property type="evidence" value="ECO:0007669"/>
    <property type="project" value="InterPro"/>
</dbReference>
<evidence type="ECO:0000256" key="4">
    <source>
        <dbReference type="ARBA" id="ARBA00010550"/>
    </source>
</evidence>
<dbReference type="Gene3D" id="3.40.50.300">
    <property type="entry name" value="P-loop containing nucleotide triphosphate hydrolases"/>
    <property type="match status" value="1"/>
</dbReference>
<evidence type="ECO:0000256" key="15">
    <source>
        <dbReference type="ARBA" id="ARBA00023128"/>
    </source>
</evidence>
<feature type="compositionally biased region" description="Polar residues" evidence="18">
    <location>
        <begin position="75"/>
        <end position="86"/>
    </location>
</feature>
<evidence type="ECO:0000259" key="19">
    <source>
        <dbReference type="SMART" id="SM00382"/>
    </source>
</evidence>
<dbReference type="SUPFAM" id="SSF140990">
    <property type="entry name" value="FtsH protease domain-like"/>
    <property type="match status" value="1"/>
</dbReference>
<dbReference type="InterPro" id="IPR037219">
    <property type="entry name" value="Peptidase_M41-like"/>
</dbReference>
<organism evidence="20 21">
    <name type="scientific">Morella rubra</name>
    <name type="common">Chinese bayberry</name>
    <dbReference type="NCBI Taxonomy" id="262757"/>
    <lineage>
        <taxon>Eukaryota</taxon>
        <taxon>Viridiplantae</taxon>
        <taxon>Streptophyta</taxon>
        <taxon>Embryophyta</taxon>
        <taxon>Tracheophyta</taxon>
        <taxon>Spermatophyta</taxon>
        <taxon>Magnoliopsida</taxon>
        <taxon>eudicotyledons</taxon>
        <taxon>Gunneridae</taxon>
        <taxon>Pentapetalae</taxon>
        <taxon>rosids</taxon>
        <taxon>fabids</taxon>
        <taxon>Fagales</taxon>
        <taxon>Myricaceae</taxon>
        <taxon>Morella</taxon>
    </lineage>
</organism>
<evidence type="ECO:0000256" key="8">
    <source>
        <dbReference type="ARBA" id="ARBA00022741"/>
    </source>
</evidence>
<keyword evidence="9" id="KW-0378">Hydrolase</keyword>
<comment type="subcellular location">
    <subcellularLocation>
        <location evidence="2">Mitochondrion inner membrane</location>
        <topology evidence="2">Single-pass membrane protein</topology>
        <orientation evidence="2">Intermembrane side</orientation>
    </subcellularLocation>
</comment>
<comment type="caution">
    <text evidence="20">The sequence shown here is derived from an EMBL/GenBank/DDBJ whole genome shotgun (WGS) entry which is preliminary data.</text>
</comment>
<keyword evidence="14 20" id="KW-0482">Metalloprotease</keyword>
<keyword evidence="21" id="KW-1185">Reference proteome</keyword>
<dbReference type="GO" id="GO:0016887">
    <property type="term" value="F:ATP hydrolysis activity"/>
    <property type="evidence" value="ECO:0007669"/>
    <property type="project" value="InterPro"/>
</dbReference>
<keyword evidence="11" id="KW-0067">ATP-binding</keyword>
<dbReference type="Gene3D" id="1.20.58.760">
    <property type="entry name" value="Peptidase M41"/>
    <property type="match status" value="1"/>
</dbReference>
<dbReference type="Proteomes" id="UP000516437">
    <property type="component" value="Chromosome 7"/>
</dbReference>
<evidence type="ECO:0000256" key="14">
    <source>
        <dbReference type="ARBA" id="ARBA00023049"/>
    </source>
</evidence>
<evidence type="ECO:0000256" key="5">
    <source>
        <dbReference type="ARBA" id="ARBA00022670"/>
    </source>
</evidence>
<comment type="similarity">
    <text evidence="4">In the N-terminal section; belongs to the AAA ATPase family.</text>
</comment>
<feature type="region of interest" description="Disordered" evidence="18">
    <location>
        <begin position="102"/>
        <end position="121"/>
    </location>
</feature>
<evidence type="ECO:0000256" key="10">
    <source>
        <dbReference type="ARBA" id="ARBA00022833"/>
    </source>
</evidence>
<keyword evidence="5 20" id="KW-0645">Protease</keyword>
<feature type="compositionally biased region" description="Basic and acidic residues" evidence="18">
    <location>
        <begin position="153"/>
        <end position="164"/>
    </location>
</feature>
<keyword evidence="8" id="KW-0547">Nucleotide-binding</keyword>
<dbReference type="Pfam" id="PF17862">
    <property type="entry name" value="AAA_lid_3"/>
    <property type="match status" value="1"/>
</dbReference>
<dbReference type="SMART" id="SM00382">
    <property type="entry name" value="AAA"/>
    <property type="match status" value="1"/>
</dbReference>
<dbReference type="GO" id="GO:0046872">
    <property type="term" value="F:metal ion binding"/>
    <property type="evidence" value="ECO:0007669"/>
    <property type="project" value="UniProtKB-KW"/>
</dbReference>
<dbReference type="InterPro" id="IPR041569">
    <property type="entry name" value="AAA_lid_3"/>
</dbReference>
<evidence type="ECO:0000256" key="16">
    <source>
        <dbReference type="ARBA" id="ARBA00023136"/>
    </source>
</evidence>
<dbReference type="SUPFAM" id="SSF52540">
    <property type="entry name" value="P-loop containing nucleoside triphosphate hydrolases"/>
    <property type="match status" value="1"/>
</dbReference>
<accession>A0A6A1UXF6</accession>
<feature type="region of interest" description="Disordered" evidence="18">
    <location>
        <begin position="135"/>
        <end position="167"/>
    </location>
</feature>
<keyword evidence="10" id="KW-0862">Zinc</keyword>
<dbReference type="HAMAP" id="MF_01458">
    <property type="entry name" value="FtsH"/>
    <property type="match status" value="1"/>
</dbReference>
<keyword evidence="15" id="KW-0496">Mitochondrion</keyword>
<dbReference type="Gene3D" id="1.10.8.60">
    <property type="match status" value="1"/>
</dbReference>
<evidence type="ECO:0000256" key="7">
    <source>
        <dbReference type="ARBA" id="ARBA00022723"/>
    </source>
</evidence>
<dbReference type="CDD" id="cd19501">
    <property type="entry name" value="RecA-like_FtsH"/>
    <property type="match status" value="1"/>
</dbReference>
<dbReference type="FunFam" id="3.40.50.300:FF:000195">
    <property type="entry name" value="ATP-dependent zinc metalloprotease FTSH 11"/>
    <property type="match status" value="1"/>
</dbReference>